<accession>A0A0E9UT35</accession>
<evidence type="ECO:0000313" key="1">
    <source>
        <dbReference type="EMBL" id="JAH68906.1"/>
    </source>
</evidence>
<protein>
    <submittedName>
        <fullName evidence="1">Uncharacterized protein</fullName>
    </submittedName>
</protein>
<dbReference type="EMBL" id="GBXM01039671">
    <property type="protein sequence ID" value="JAH68906.1"/>
    <property type="molecule type" value="Transcribed_RNA"/>
</dbReference>
<name>A0A0E9UT35_ANGAN</name>
<organism evidence="1">
    <name type="scientific">Anguilla anguilla</name>
    <name type="common">European freshwater eel</name>
    <name type="synonym">Muraena anguilla</name>
    <dbReference type="NCBI Taxonomy" id="7936"/>
    <lineage>
        <taxon>Eukaryota</taxon>
        <taxon>Metazoa</taxon>
        <taxon>Chordata</taxon>
        <taxon>Craniata</taxon>
        <taxon>Vertebrata</taxon>
        <taxon>Euteleostomi</taxon>
        <taxon>Actinopterygii</taxon>
        <taxon>Neopterygii</taxon>
        <taxon>Teleostei</taxon>
        <taxon>Anguilliformes</taxon>
        <taxon>Anguillidae</taxon>
        <taxon>Anguilla</taxon>
    </lineage>
</organism>
<sequence length="53" mass="6284">MGFHVYINSYIYLFIAMNIERFLERRPIDVYGLNNMSGQVKCTTKMLFLVFAD</sequence>
<proteinExistence type="predicted"/>
<reference evidence="1" key="2">
    <citation type="journal article" date="2015" name="Fish Shellfish Immunol.">
        <title>Early steps in the European eel (Anguilla anguilla)-Vibrio vulnificus interaction in the gills: Role of the RtxA13 toxin.</title>
        <authorList>
            <person name="Callol A."/>
            <person name="Pajuelo D."/>
            <person name="Ebbesson L."/>
            <person name="Teles M."/>
            <person name="MacKenzie S."/>
            <person name="Amaro C."/>
        </authorList>
    </citation>
    <scope>NUCLEOTIDE SEQUENCE</scope>
</reference>
<dbReference type="AlphaFoldDB" id="A0A0E9UT35"/>
<reference evidence="1" key="1">
    <citation type="submission" date="2014-11" db="EMBL/GenBank/DDBJ databases">
        <authorList>
            <person name="Amaro Gonzalez C."/>
        </authorList>
    </citation>
    <scope>NUCLEOTIDE SEQUENCE</scope>
</reference>